<dbReference type="Gene3D" id="1.10.10.60">
    <property type="entry name" value="Homeodomain-like"/>
    <property type="match status" value="1"/>
</dbReference>
<evidence type="ECO:0000259" key="4">
    <source>
        <dbReference type="PROSITE" id="PS01124"/>
    </source>
</evidence>
<proteinExistence type="predicted"/>
<protein>
    <recommendedName>
        <fullName evidence="4">HTH araC/xylS-type domain-containing protein</fullName>
    </recommendedName>
</protein>
<organism evidence="5 6">
    <name type="scientific">Massilia timonae CCUG 45783</name>
    <dbReference type="NCBI Taxonomy" id="883126"/>
    <lineage>
        <taxon>Bacteria</taxon>
        <taxon>Pseudomonadati</taxon>
        <taxon>Pseudomonadota</taxon>
        <taxon>Betaproteobacteria</taxon>
        <taxon>Burkholderiales</taxon>
        <taxon>Oxalobacteraceae</taxon>
        <taxon>Telluria group</taxon>
        <taxon>Massilia</taxon>
    </lineage>
</organism>
<dbReference type="GO" id="GO:0003700">
    <property type="term" value="F:DNA-binding transcription factor activity"/>
    <property type="evidence" value="ECO:0007669"/>
    <property type="project" value="InterPro"/>
</dbReference>
<dbReference type="PANTHER" id="PTHR46796">
    <property type="entry name" value="HTH-TYPE TRANSCRIPTIONAL ACTIVATOR RHAS-RELATED"/>
    <property type="match status" value="1"/>
</dbReference>
<keyword evidence="2" id="KW-0238">DNA-binding</keyword>
<sequence length="256" mass="27778">MTPQPACDLHLRSYDRVHWGDRHDFAQLVLPVHGEVVLDIEERRGRLDPLHGALVAPGAWHAQSSPGANGSLIVDVDGAAFGSGPWQRLLERPFVTLGPAARKLVEFMGVMARDAAPTHAPPRSLVQGWVPLLLDTLSLDAPRATSRLAALLARIEAAPGLAWSTESMARAANLSVSRLHALFREELDSTPHAWLLRCRLDCARSLLTHSARSVADIALACGFSDQASLTRAMRRVLDTTPGACRRAGQEKPPTPR</sequence>
<dbReference type="RefSeq" id="WP_005667235.1">
    <property type="nucleotide sequence ID" value="NZ_JH992923.1"/>
</dbReference>
<dbReference type="Pfam" id="PF12833">
    <property type="entry name" value="HTH_18"/>
    <property type="match status" value="1"/>
</dbReference>
<dbReference type="Proteomes" id="UP000009874">
    <property type="component" value="Unassembled WGS sequence"/>
</dbReference>
<dbReference type="SMART" id="SM00342">
    <property type="entry name" value="HTH_ARAC"/>
    <property type="match status" value="1"/>
</dbReference>
<dbReference type="OrthoDB" id="9809338at2"/>
<dbReference type="PROSITE" id="PS01124">
    <property type="entry name" value="HTH_ARAC_FAMILY_2"/>
    <property type="match status" value="1"/>
</dbReference>
<keyword evidence="6" id="KW-1185">Reference proteome</keyword>
<dbReference type="STRING" id="47229.LO55_3411"/>
<evidence type="ECO:0000256" key="2">
    <source>
        <dbReference type="ARBA" id="ARBA00023125"/>
    </source>
</evidence>
<feature type="domain" description="HTH araC/xylS-type" evidence="4">
    <location>
        <begin position="146"/>
        <end position="247"/>
    </location>
</feature>
<dbReference type="PATRIC" id="fig|883126.3.peg.2745"/>
<evidence type="ECO:0000313" key="6">
    <source>
        <dbReference type="Proteomes" id="UP000009874"/>
    </source>
</evidence>
<dbReference type="HOGENOM" id="CLU_000445_88_15_4"/>
<dbReference type="PANTHER" id="PTHR46796:SF2">
    <property type="entry name" value="TRANSCRIPTIONAL REGULATORY PROTEIN"/>
    <property type="match status" value="1"/>
</dbReference>
<dbReference type="EMBL" id="AGZI01000033">
    <property type="protein sequence ID" value="EKU82027.1"/>
    <property type="molecule type" value="Genomic_DNA"/>
</dbReference>
<name>K9DTK0_9BURK</name>
<dbReference type="InterPro" id="IPR018060">
    <property type="entry name" value="HTH_AraC"/>
</dbReference>
<reference evidence="5 6" key="1">
    <citation type="submission" date="2012-09" db="EMBL/GenBank/DDBJ databases">
        <title>The Genome Sequence of Massilia timonae CCUG 45783.</title>
        <authorList>
            <consortium name="The Broad Institute Genome Sequencing Platform"/>
            <person name="Earl A."/>
            <person name="Ward D."/>
            <person name="Feldgarden M."/>
            <person name="Gevers D."/>
            <person name="Huys G."/>
            <person name="Walker B."/>
            <person name="Young S.K."/>
            <person name="Zeng Q."/>
            <person name="Gargeya S."/>
            <person name="Fitzgerald M."/>
            <person name="Haas B."/>
            <person name="Abouelleil A."/>
            <person name="Alvarado L."/>
            <person name="Arachchi H.M."/>
            <person name="Berlin A.M."/>
            <person name="Chapman S.B."/>
            <person name="Goldberg J."/>
            <person name="Griggs A."/>
            <person name="Gujja S."/>
            <person name="Hansen M."/>
            <person name="Howarth C."/>
            <person name="Imamovic A."/>
            <person name="Larimer J."/>
            <person name="McCowen C."/>
            <person name="Montmayeur A."/>
            <person name="Murphy C."/>
            <person name="Neiman D."/>
            <person name="Pearson M."/>
            <person name="Priest M."/>
            <person name="Roberts A."/>
            <person name="Saif S."/>
            <person name="Shea T."/>
            <person name="Sisk P."/>
            <person name="Sykes S."/>
            <person name="Wortman J."/>
            <person name="Nusbaum C."/>
            <person name="Birren B."/>
        </authorList>
    </citation>
    <scope>NUCLEOTIDE SEQUENCE [LARGE SCALE GENOMIC DNA]</scope>
    <source>
        <strain evidence="5 6">CCUG 45783</strain>
    </source>
</reference>
<evidence type="ECO:0000256" key="1">
    <source>
        <dbReference type="ARBA" id="ARBA00023015"/>
    </source>
</evidence>
<gene>
    <name evidence="5" type="ORF">HMPREF9710_02720</name>
</gene>
<dbReference type="eggNOG" id="COG2207">
    <property type="taxonomic scope" value="Bacteria"/>
</dbReference>
<dbReference type="InterPro" id="IPR050204">
    <property type="entry name" value="AraC_XylS_family_regulators"/>
</dbReference>
<comment type="caution">
    <text evidence="5">The sequence shown here is derived from an EMBL/GenBank/DDBJ whole genome shotgun (WGS) entry which is preliminary data.</text>
</comment>
<keyword evidence="3" id="KW-0804">Transcription</keyword>
<dbReference type="InterPro" id="IPR009057">
    <property type="entry name" value="Homeodomain-like_sf"/>
</dbReference>
<dbReference type="AlphaFoldDB" id="K9DTK0"/>
<accession>K9DTK0</accession>
<keyword evidence="1" id="KW-0805">Transcription regulation</keyword>
<evidence type="ECO:0000256" key="3">
    <source>
        <dbReference type="ARBA" id="ARBA00023163"/>
    </source>
</evidence>
<dbReference type="GO" id="GO:0043565">
    <property type="term" value="F:sequence-specific DNA binding"/>
    <property type="evidence" value="ECO:0007669"/>
    <property type="project" value="InterPro"/>
</dbReference>
<evidence type="ECO:0000313" key="5">
    <source>
        <dbReference type="EMBL" id="EKU82027.1"/>
    </source>
</evidence>
<dbReference type="SUPFAM" id="SSF46689">
    <property type="entry name" value="Homeodomain-like"/>
    <property type="match status" value="1"/>
</dbReference>